<protein>
    <recommendedName>
        <fullName evidence="3 9">NADH-ubiquinone oxidoreductase chain 3</fullName>
        <ecNumber evidence="9">7.1.1.2</ecNumber>
    </recommendedName>
</protein>
<dbReference type="Pfam" id="PF07453">
    <property type="entry name" value="NUMOD1"/>
    <property type="match status" value="3"/>
</dbReference>
<evidence type="ECO:0000256" key="1">
    <source>
        <dbReference type="ARBA" id="ARBA00004370"/>
    </source>
</evidence>
<feature type="transmembrane region" description="Helical" evidence="9">
    <location>
        <begin position="85"/>
        <end position="107"/>
    </location>
</feature>
<dbReference type="SMART" id="SM00465">
    <property type="entry name" value="GIYc"/>
    <property type="match status" value="1"/>
</dbReference>
<keyword evidence="9" id="KW-0679">Respiratory chain</keyword>
<comment type="similarity">
    <text evidence="2 9">Belongs to the complex I subunit 3 family.</text>
</comment>
<sequence length="600" mass="68222">MSSMTLFILFVNIIAVLFLVLNLLFAPHNPYAEKFSSFECGFHSFLGQNRSQFNIKFFIFGLLFLLFDLEITLIFPFAVSQSTNGLYGLIIVLIFMILITLGFIFELGKGALKMDSKQNLSDLSRKSTNSTISYLGEGKTNLSCQGGLYQLGTAHPNNPRLFSTCMSSTLNRLGMRRYSSLYSKRKDFFKKIELSARLDSKLSDKNPFTIVSSFLKKYPYIETAKNYITFELLNSIQGDPKRGNFNTTEAEFDILRNIKPKRFNFPLNEEALKDLKLTLGDKNRGSIKAGVYIFTNKLNGYCYVGSSTQIAVRLLNNYLGNNRKNRKIDIILKELKLDNFYLDVYILPDSMLEYKDTSKLKCLVLFLEQYYILYLNPEYNSLKVAGSTLGPEAETLLKMRLNNPRRIKVSFTDISTNVETVYDSIIAAGKALGKSPSQISEYIRAERNKPFLNKYIIKKIAVELPLKVKSLDKPGTGVEVLDLTSNEKTNYSSMRKAALDLNISPASVQNYLFNGKVYQDRYVFSKNIVEDVEVIKETKQITRNSIEVTDIQNSNSVTIYSSMLEASRALDCSNGAIPKYLNKCSTNRKPFKGRYIINKL</sequence>
<accession>A0A191MWN5</accession>
<feature type="domain" description="GIY-YIG" evidence="10">
    <location>
        <begin position="287"/>
        <end position="381"/>
    </location>
</feature>
<keyword evidence="4 9" id="KW-0813">Transport</keyword>
<dbReference type="GO" id="GO:0030964">
    <property type="term" value="C:NADH dehydrogenase complex"/>
    <property type="evidence" value="ECO:0007669"/>
    <property type="project" value="TreeGrafter"/>
</dbReference>
<dbReference type="EC" id="7.1.1.2" evidence="9"/>
<feature type="transmembrane region" description="Helical" evidence="9">
    <location>
        <begin position="57"/>
        <end position="79"/>
    </location>
</feature>
<evidence type="ECO:0000256" key="3">
    <source>
        <dbReference type="ARBA" id="ARBA00021007"/>
    </source>
</evidence>
<evidence type="ECO:0000256" key="4">
    <source>
        <dbReference type="ARBA" id="ARBA00022448"/>
    </source>
</evidence>
<evidence type="ECO:0000256" key="2">
    <source>
        <dbReference type="ARBA" id="ARBA00008472"/>
    </source>
</evidence>
<comment type="catalytic activity">
    <reaction evidence="8 9">
        <text>a ubiquinone + NADH + 5 H(+)(in) = a ubiquinol + NAD(+) + 4 H(+)(out)</text>
        <dbReference type="Rhea" id="RHEA:29091"/>
        <dbReference type="Rhea" id="RHEA-COMP:9565"/>
        <dbReference type="Rhea" id="RHEA-COMP:9566"/>
        <dbReference type="ChEBI" id="CHEBI:15378"/>
        <dbReference type="ChEBI" id="CHEBI:16389"/>
        <dbReference type="ChEBI" id="CHEBI:17976"/>
        <dbReference type="ChEBI" id="CHEBI:57540"/>
        <dbReference type="ChEBI" id="CHEBI:57945"/>
        <dbReference type="EC" id="7.1.1.2"/>
    </reaction>
</comment>
<dbReference type="PANTHER" id="PTHR11058">
    <property type="entry name" value="NADH-UBIQUINONE OXIDOREDUCTASE CHAIN 3"/>
    <property type="match status" value="1"/>
</dbReference>
<dbReference type="PROSITE" id="PS50164">
    <property type="entry name" value="GIY_YIG"/>
    <property type="match status" value="1"/>
</dbReference>
<organism evidence="11">
    <name type="scientific">Chrysoporthe austroafricana</name>
    <dbReference type="NCBI Taxonomy" id="354353"/>
    <lineage>
        <taxon>Eukaryota</taxon>
        <taxon>Fungi</taxon>
        <taxon>Dikarya</taxon>
        <taxon>Ascomycota</taxon>
        <taxon>Pezizomycotina</taxon>
        <taxon>Sordariomycetes</taxon>
        <taxon>Sordariomycetidae</taxon>
        <taxon>Diaporthales</taxon>
        <taxon>Cryphonectriaceae</taxon>
        <taxon>Cryphonectria-Endothia species complex</taxon>
        <taxon>Chrysoporthe</taxon>
    </lineage>
</organism>
<dbReference type="Gene3D" id="1.20.58.1610">
    <property type="entry name" value="NADH:ubiquinone/plastoquinone oxidoreductase, chain 3"/>
    <property type="match status" value="1"/>
</dbReference>
<evidence type="ECO:0000256" key="8">
    <source>
        <dbReference type="ARBA" id="ARBA00049551"/>
    </source>
</evidence>
<gene>
    <name evidence="11" type="primary">nad3</name>
</gene>
<keyword evidence="7 9" id="KW-0472">Membrane</keyword>
<dbReference type="InterPro" id="IPR000305">
    <property type="entry name" value="GIY-YIG_endonuc"/>
</dbReference>
<dbReference type="RefSeq" id="YP_009262005.1">
    <property type="nucleotide sequence ID" value="NC_030522.1"/>
</dbReference>
<dbReference type="InterPro" id="IPR038430">
    <property type="entry name" value="NDAH_ubi_oxred_su3_sf"/>
</dbReference>
<evidence type="ECO:0000313" key="11">
    <source>
        <dbReference type="EMBL" id="AMX22080.1"/>
    </source>
</evidence>
<dbReference type="GO" id="GO:0031966">
    <property type="term" value="C:mitochondrial membrane"/>
    <property type="evidence" value="ECO:0007669"/>
    <property type="project" value="UniProtKB-SubCell"/>
</dbReference>
<dbReference type="GeneID" id="31078154"/>
<keyword evidence="11" id="KW-0560">Oxidoreductase</keyword>
<dbReference type="GO" id="GO:0016491">
    <property type="term" value="F:oxidoreductase activity"/>
    <property type="evidence" value="ECO:0007669"/>
    <property type="project" value="UniProtKB-KW"/>
</dbReference>
<dbReference type="GO" id="GO:0008137">
    <property type="term" value="F:NADH dehydrogenase (ubiquinone) activity"/>
    <property type="evidence" value="ECO:0007669"/>
    <property type="project" value="UniProtKB-UniRule"/>
</dbReference>
<evidence type="ECO:0000256" key="5">
    <source>
        <dbReference type="ARBA" id="ARBA00022692"/>
    </source>
</evidence>
<evidence type="ECO:0000256" key="6">
    <source>
        <dbReference type="ARBA" id="ARBA00022989"/>
    </source>
</evidence>
<keyword evidence="9" id="KW-0830">Ubiquinone</keyword>
<evidence type="ECO:0000256" key="9">
    <source>
        <dbReference type="RuleBase" id="RU003640"/>
    </source>
</evidence>
<evidence type="ECO:0000259" key="10">
    <source>
        <dbReference type="PROSITE" id="PS50164"/>
    </source>
</evidence>
<dbReference type="EMBL" id="KT380883">
    <property type="protein sequence ID" value="AMX22080.1"/>
    <property type="molecule type" value="Genomic_DNA"/>
</dbReference>
<dbReference type="AlphaFoldDB" id="A0A191MWN5"/>
<keyword evidence="9" id="KW-0249">Electron transport</keyword>
<dbReference type="InterPro" id="IPR003647">
    <property type="entry name" value="Intron_nuc_1_rpt"/>
</dbReference>
<keyword evidence="9 11" id="KW-0496">Mitochondrion</keyword>
<keyword evidence="6 9" id="KW-1133">Transmembrane helix</keyword>
<dbReference type="Pfam" id="PF01541">
    <property type="entry name" value="GIY-YIG"/>
    <property type="match status" value="1"/>
</dbReference>
<dbReference type="InterPro" id="IPR010896">
    <property type="entry name" value="NUMOD1"/>
</dbReference>
<dbReference type="Gene3D" id="3.40.1440.10">
    <property type="entry name" value="GIY-YIG endonuclease"/>
    <property type="match status" value="1"/>
</dbReference>
<geneLocation type="mitochondrion" evidence="11"/>
<dbReference type="InterPro" id="IPR035901">
    <property type="entry name" value="GIY-YIG_endonuc_sf"/>
</dbReference>
<feature type="transmembrane region" description="Helical" evidence="9">
    <location>
        <begin position="6"/>
        <end position="25"/>
    </location>
</feature>
<keyword evidence="9" id="KW-1278">Translocase</keyword>
<evidence type="ECO:0000256" key="7">
    <source>
        <dbReference type="ARBA" id="ARBA00023136"/>
    </source>
</evidence>
<dbReference type="PANTHER" id="PTHR11058:SF9">
    <property type="entry name" value="NADH-UBIQUINONE OXIDOREDUCTASE CHAIN 3"/>
    <property type="match status" value="1"/>
</dbReference>
<keyword evidence="9" id="KW-0520">NAD</keyword>
<dbReference type="SMART" id="SM00497">
    <property type="entry name" value="IENR1"/>
    <property type="match status" value="3"/>
</dbReference>
<keyword evidence="5 9" id="KW-0812">Transmembrane</keyword>
<dbReference type="SUPFAM" id="SSF82771">
    <property type="entry name" value="GIY-YIG endonuclease"/>
    <property type="match status" value="1"/>
</dbReference>
<comment type="function">
    <text evidence="9">Core subunit of the mitochondrial membrane respiratory chain NADH dehydrogenase (Complex I) which catalyzes electron transfer from NADH through the respiratory chain, using ubiquinone as an electron acceptor. Essential for the catalytic activity of complex I.</text>
</comment>
<proteinExistence type="inferred from homology"/>
<comment type="subcellular location">
    <subcellularLocation>
        <location evidence="1">Membrane</location>
    </subcellularLocation>
    <subcellularLocation>
        <location evidence="9">Mitochondrion membrane</location>
        <topology evidence="9">Multi-pass membrane protein</topology>
    </subcellularLocation>
</comment>
<dbReference type="Pfam" id="PF00507">
    <property type="entry name" value="Oxidored_q4"/>
    <property type="match status" value="1"/>
</dbReference>
<dbReference type="InterPro" id="IPR000440">
    <property type="entry name" value="NADH_UbQ/plastoQ_OxRdtase_su3"/>
</dbReference>
<reference evidence="11" key="1">
    <citation type="journal article" date="2016" name="PLoS ONE">
        <title>Intron Derived Size Polymorphism in the Mitochondrial Genomes of Closely Related Chrysoporthe Species.</title>
        <authorList>
            <person name="Kanzi A.M."/>
            <person name="Wingfield B.D."/>
            <person name="Steenkamp E.T."/>
            <person name="Naidoo S."/>
            <person name="van der Merwe N.A."/>
        </authorList>
    </citation>
    <scope>NUCLEOTIDE SEQUENCE</scope>
</reference>
<name>A0A191MWN5_9PEZI</name>